<dbReference type="EMBL" id="BARV01043356">
    <property type="protein sequence ID" value="GAI62418.1"/>
    <property type="molecule type" value="Genomic_DNA"/>
</dbReference>
<comment type="caution">
    <text evidence="1">The sequence shown here is derived from an EMBL/GenBank/DDBJ whole genome shotgun (WGS) entry which is preliminary data.</text>
</comment>
<protein>
    <submittedName>
        <fullName evidence="1">Uncharacterized protein</fullName>
    </submittedName>
</protein>
<reference evidence="1" key="1">
    <citation type="journal article" date="2014" name="Front. Microbiol.">
        <title>High frequency of phylogenetically diverse reductive dehalogenase-homologous genes in deep subseafloor sedimentary metagenomes.</title>
        <authorList>
            <person name="Kawai M."/>
            <person name="Futagami T."/>
            <person name="Toyoda A."/>
            <person name="Takaki Y."/>
            <person name="Nishi S."/>
            <person name="Hori S."/>
            <person name="Arai W."/>
            <person name="Tsubouchi T."/>
            <person name="Morono Y."/>
            <person name="Uchiyama I."/>
            <person name="Ito T."/>
            <person name="Fujiyama A."/>
            <person name="Inagaki F."/>
            <person name="Takami H."/>
        </authorList>
    </citation>
    <scope>NUCLEOTIDE SEQUENCE</scope>
    <source>
        <strain evidence="1">Expedition CK06-06</strain>
    </source>
</reference>
<feature type="non-terminal residue" evidence="1">
    <location>
        <position position="49"/>
    </location>
</feature>
<gene>
    <name evidence="1" type="ORF">S06H3_64760</name>
</gene>
<evidence type="ECO:0000313" key="1">
    <source>
        <dbReference type="EMBL" id="GAI62418.1"/>
    </source>
</evidence>
<sequence length="49" mass="5725">MSYIEKHPRKLKRLALRVTDAERAYLQCLADHMCGGNISEANRWLIHQS</sequence>
<dbReference type="AlphaFoldDB" id="X1Q2H5"/>
<name>X1Q2H5_9ZZZZ</name>
<organism evidence="1">
    <name type="scientific">marine sediment metagenome</name>
    <dbReference type="NCBI Taxonomy" id="412755"/>
    <lineage>
        <taxon>unclassified sequences</taxon>
        <taxon>metagenomes</taxon>
        <taxon>ecological metagenomes</taxon>
    </lineage>
</organism>
<proteinExistence type="predicted"/>
<accession>X1Q2H5</accession>